<feature type="domain" description="Knr4/Smi1-like" evidence="1">
    <location>
        <begin position="19"/>
        <end position="146"/>
    </location>
</feature>
<protein>
    <submittedName>
        <fullName evidence="2">SMI1/KNR4 family protein</fullName>
    </submittedName>
</protein>
<proteinExistence type="predicted"/>
<evidence type="ECO:0000313" key="3">
    <source>
        <dbReference type="Proteomes" id="UP001589833"/>
    </source>
</evidence>
<dbReference type="SMART" id="SM00860">
    <property type="entry name" value="SMI1_KNR4"/>
    <property type="match status" value="1"/>
</dbReference>
<comment type="caution">
    <text evidence="2">The sequence shown here is derived from an EMBL/GenBank/DDBJ whole genome shotgun (WGS) entry which is preliminary data.</text>
</comment>
<dbReference type="Gene3D" id="3.40.1580.10">
    <property type="entry name" value="SMI1/KNR4-like"/>
    <property type="match status" value="1"/>
</dbReference>
<accession>A0ABV6NJC6</accession>
<keyword evidence="3" id="KW-1185">Reference proteome</keyword>
<name>A0ABV6NJC6_9BACI</name>
<dbReference type="Proteomes" id="UP001589833">
    <property type="component" value="Unassembled WGS sequence"/>
</dbReference>
<gene>
    <name evidence="2" type="ORF">ACFFH4_17965</name>
</gene>
<dbReference type="InterPro" id="IPR037883">
    <property type="entry name" value="Knr4/Smi1-like_sf"/>
</dbReference>
<dbReference type="Pfam" id="PF09346">
    <property type="entry name" value="SMI1_KNR4"/>
    <property type="match status" value="1"/>
</dbReference>
<reference evidence="2 3" key="1">
    <citation type="submission" date="2024-09" db="EMBL/GenBank/DDBJ databases">
        <authorList>
            <person name="Sun Q."/>
            <person name="Mori K."/>
        </authorList>
    </citation>
    <scope>NUCLEOTIDE SEQUENCE [LARGE SCALE GENOMIC DNA]</scope>
    <source>
        <strain evidence="2 3">NCAIM B.02301</strain>
    </source>
</reference>
<dbReference type="SUPFAM" id="SSF160631">
    <property type="entry name" value="SMI1/KNR4-like"/>
    <property type="match status" value="1"/>
</dbReference>
<dbReference type="RefSeq" id="WP_273847638.1">
    <property type="nucleotide sequence ID" value="NZ_JAQQWT010000029.1"/>
</dbReference>
<evidence type="ECO:0000259" key="1">
    <source>
        <dbReference type="SMART" id="SM00860"/>
    </source>
</evidence>
<dbReference type="EMBL" id="JBHLTR010000045">
    <property type="protein sequence ID" value="MFC0560852.1"/>
    <property type="molecule type" value="Genomic_DNA"/>
</dbReference>
<sequence>MKKIFWLENHGHDFYKLPQISETNIKKAIDLLGVKLPDEYINLIKEQNGGRTYLNSYPVNFPNVWSDNHIRLDFMYGIGTNEGILDNETLKTEWGLPSEFILLSGDGHTWIAFDYENGNEPKIVYYDVDEGRKRVIANSFAEFVSNLYHLDENLIQEDLYLDIPDITFTKEEGEKILNVGEDIEVIANALIYFQNNHKDPNWFLNKLNILLNHVDNNIVYNVAESLMVLVDREFRQLDQQLLSKTMNEIENHKHPDGKIYAEAIRDFVSSS</sequence>
<organism evidence="2 3">
    <name type="scientific">Halalkalibacter alkalisediminis</name>
    <dbReference type="NCBI Taxonomy" id="935616"/>
    <lineage>
        <taxon>Bacteria</taxon>
        <taxon>Bacillati</taxon>
        <taxon>Bacillota</taxon>
        <taxon>Bacilli</taxon>
        <taxon>Bacillales</taxon>
        <taxon>Bacillaceae</taxon>
        <taxon>Halalkalibacter</taxon>
    </lineage>
</organism>
<evidence type="ECO:0000313" key="2">
    <source>
        <dbReference type="EMBL" id="MFC0560852.1"/>
    </source>
</evidence>
<dbReference type="InterPro" id="IPR018958">
    <property type="entry name" value="Knr4/Smi1-like_dom"/>
</dbReference>